<dbReference type="GO" id="GO:0003677">
    <property type="term" value="F:DNA binding"/>
    <property type="evidence" value="ECO:0007669"/>
    <property type="project" value="UniProtKB-KW"/>
</dbReference>
<dbReference type="Pfam" id="PF01047">
    <property type="entry name" value="MarR"/>
    <property type="match status" value="1"/>
</dbReference>
<evidence type="ECO:0000259" key="4">
    <source>
        <dbReference type="PROSITE" id="PS50995"/>
    </source>
</evidence>
<protein>
    <submittedName>
        <fullName evidence="5">Putative MarR family transcriptional regulator</fullName>
    </submittedName>
</protein>
<keyword evidence="3" id="KW-0804">Transcription</keyword>
<keyword evidence="6" id="KW-1185">Reference proteome</keyword>
<dbReference type="InterPro" id="IPR000835">
    <property type="entry name" value="HTH_MarR-typ"/>
</dbReference>
<evidence type="ECO:0000313" key="6">
    <source>
        <dbReference type="Proteomes" id="UP000035009"/>
    </source>
</evidence>
<feature type="domain" description="HTH marR-type" evidence="4">
    <location>
        <begin position="1"/>
        <end position="148"/>
    </location>
</feature>
<proteinExistence type="predicted"/>
<comment type="caution">
    <text evidence="5">The sequence shown here is derived from an EMBL/GenBank/DDBJ whole genome shotgun (WGS) entry which is preliminary data.</text>
</comment>
<dbReference type="SMART" id="SM00347">
    <property type="entry name" value="HTH_MARR"/>
    <property type="match status" value="1"/>
</dbReference>
<dbReference type="Gene3D" id="1.10.10.10">
    <property type="entry name" value="Winged helix-like DNA-binding domain superfamily/Winged helix DNA-binding domain"/>
    <property type="match status" value="1"/>
</dbReference>
<name>M3VF84_GORML</name>
<organism evidence="5 6">
    <name type="scientific">Gordonia malaquae NBRC 108250</name>
    <dbReference type="NCBI Taxonomy" id="1223542"/>
    <lineage>
        <taxon>Bacteria</taxon>
        <taxon>Bacillati</taxon>
        <taxon>Actinomycetota</taxon>
        <taxon>Actinomycetes</taxon>
        <taxon>Mycobacteriales</taxon>
        <taxon>Gordoniaceae</taxon>
        <taxon>Gordonia</taxon>
    </lineage>
</organism>
<dbReference type="InterPro" id="IPR036388">
    <property type="entry name" value="WH-like_DNA-bd_sf"/>
</dbReference>
<dbReference type="Proteomes" id="UP000035009">
    <property type="component" value="Unassembled WGS sequence"/>
</dbReference>
<dbReference type="GO" id="GO:0003700">
    <property type="term" value="F:DNA-binding transcription factor activity"/>
    <property type="evidence" value="ECO:0007669"/>
    <property type="project" value="InterPro"/>
</dbReference>
<dbReference type="InterPro" id="IPR023187">
    <property type="entry name" value="Tscrpt_reg_MarR-type_CS"/>
</dbReference>
<keyword evidence="2" id="KW-0238">DNA-binding</keyword>
<evidence type="ECO:0000313" key="5">
    <source>
        <dbReference type="EMBL" id="GAC79889.1"/>
    </source>
</evidence>
<dbReference type="STRING" id="410332.SAMN04488550_0803"/>
<dbReference type="InterPro" id="IPR036390">
    <property type="entry name" value="WH_DNA-bd_sf"/>
</dbReference>
<dbReference type="eggNOG" id="COG1846">
    <property type="taxonomic scope" value="Bacteria"/>
</dbReference>
<evidence type="ECO:0000256" key="1">
    <source>
        <dbReference type="ARBA" id="ARBA00023015"/>
    </source>
</evidence>
<gene>
    <name evidence="5" type="ORF">GM1_013_00220</name>
</gene>
<dbReference type="PROSITE" id="PS50995">
    <property type="entry name" value="HTH_MARR_2"/>
    <property type="match status" value="1"/>
</dbReference>
<dbReference type="PANTHER" id="PTHR42756">
    <property type="entry name" value="TRANSCRIPTIONAL REGULATOR, MARR"/>
    <property type="match status" value="1"/>
</dbReference>
<evidence type="ECO:0000256" key="2">
    <source>
        <dbReference type="ARBA" id="ARBA00023125"/>
    </source>
</evidence>
<evidence type="ECO:0000256" key="3">
    <source>
        <dbReference type="ARBA" id="ARBA00023163"/>
    </source>
</evidence>
<dbReference type="PANTHER" id="PTHR42756:SF1">
    <property type="entry name" value="TRANSCRIPTIONAL REPRESSOR OF EMRAB OPERON"/>
    <property type="match status" value="1"/>
</dbReference>
<dbReference type="PROSITE" id="PS01117">
    <property type="entry name" value="HTH_MARR_1"/>
    <property type="match status" value="1"/>
</dbReference>
<accession>M3VF84</accession>
<sequence length="157" mass="17436">MPSIERVDESVRSTSAVLRTFLEHLAEMHGRCTADTIATTELTLSQVRMLLVLRQKCEAISVNCLADEVGLSLAAAGRGVDRLVGIELVDRREDATDRRVKRLSLTDKGTELLDKQFALKDDDLKDMVTRLPTEVRARLHDALSDALIHLSPEKVTS</sequence>
<dbReference type="SUPFAM" id="SSF46785">
    <property type="entry name" value="Winged helix' DNA-binding domain"/>
    <property type="match status" value="1"/>
</dbReference>
<dbReference type="RefSeq" id="WP_008378522.1">
    <property type="nucleotide sequence ID" value="NZ_BAOP01000013.1"/>
</dbReference>
<dbReference type="AlphaFoldDB" id="M3VF84"/>
<keyword evidence="1" id="KW-0805">Transcription regulation</keyword>
<reference evidence="5 6" key="1">
    <citation type="submission" date="2013-02" db="EMBL/GenBank/DDBJ databases">
        <title>Whole genome shotgun sequence of Gordonia malaquae NBRC 108250.</title>
        <authorList>
            <person name="Yoshida I."/>
            <person name="Hosoyama A."/>
            <person name="Tsuchikane K."/>
            <person name="Ando Y."/>
            <person name="Baba S."/>
            <person name="Ohji S."/>
            <person name="Hamada M."/>
            <person name="Tamura T."/>
            <person name="Yamazoe A."/>
            <person name="Yamazaki S."/>
            <person name="Fujita N."/>
        </authorList>
    </citation>
    <scope>NUCLEOTIDE SEQUENCE [LARGE SCALE GENOMIC DNA]</scope>
    <source>
        <strain evidence="5 6">NBRC 108250</strain>
    </source>
</reference>
<dbReference type="EMBL" id="BAOP01000013">
    <property type="protein sequence ID" value="GAC79889.1"/>
    <property type="molecule type" value="Genomic_DNA"/>
</dbReference>